<dbReference type="InterPro" id="IPR004610">
    <property type="entry name" value="RecJ"/>
</dbReference>
<proteinExistence type="inferred from homology"/>
<dbReference type="Gene3D" id="3.90.1640.30">
    <property type="match status" value="1"/>
</dbReference>
<dbReference type="NCBIfam" id="TIGR00644">
    <property type="entry name" value="recJ"/>
    <property type="match status" value="1"/>
</dbReference>
<keyword evidence="5 9" id="KW-0269">Exonuclease</keyword>
<feature type="domain" description="DHHA1" evidence="7">
    <location>
        <begin position="363"/>
        <end position="451"/>
    </location>
</feature>
<evidence type="ECO:0000259" key="6">
    <source>
        <dbReference type="Pfam" id="PF01368"/>
    </source>
</evidence>
<dbReference type="Proteomes" id="UP000007089">
    <property type="component" value="Chromosome"/>
</dbReference>
<dbReference type="SUPFAM" id="SSF64182">
    <property type="entry name" value="DHH phosphoesterases"/>
    <property type="match status" value="1"/>
</dbReference>
<sequence length="573" mass="59755">MSGATGKRWVEAAVDAARAAQLAGALDLHPLAARVLAARGHADPAEAEAFLAARLADLPDPFRMKGMDAAVERIVRALEGGERIACYGDYDVDGVTSTALLCGFLRAAGADVVTYTPHRLVEGYGLNGDAVRSLAAQGVRLLVTLDCGITSVDEVRVAAGLGVDTVVVDHHTVPVELPAAAAILNPHQPGCAYPSKDLAAVGVTFALAMALRRRLRERGRFGPARPEPNLKEVLDLVALGTVADVVPLVGANRILVRWGLEQLATSRRPGVRALKRVAGIADGTPVTAGQVGFRLAPRINAAGRLDDAGRGVRLLLSGDAAAAQALADELDRENQARQEIERRILEQALADAAARVAAGARGLVLARDGWHAGVVGIVASRVVERFHRPAVLVALEDGAGKGSGRSIEGFHLYDALAACSGHLARFGGHRHAAGVTVERAQVEPFRAAFEAHAAATIADEDLVPRCRIDGWVGDAEVTEDAAEALGRLGPFGAGHPEPVFALRGAAARARTVGAGGAHLKLALGRGLDAIGFGMGDRAPACGGPVDAAFTIGFDEWDGTRRLQLKLKDLRPAR</sequence>
<dbReference type="EMBL" id="CP001359">
    <property type="protein sequence ID" value="ACL64759.1"/>
    <property type="molecule type" value="Genomic_DNA"/>
</dbReference>
<keyword evidence="3" id="KW-0540">Nuclease</keyword>
<dbReference type="HOGENOM" id="CLU_009736_5_2_7"/>
<evidence type="ECO:0000256" key="1">
    <source>
        <dbReference type="ARBA" id="ARBA00005915"/>
    </source>
</evidence>
<reference evidence="9" key="1">
    <citation type="submission" date="2009-01" db="EMBL/GenBank/DDBJ databases">
        <title>Complete sequence of Anaeromyxobacter dehalogenans 2CP-1.</title>
        <authorList>
            <consortium name="US DOE Joint Genome Institute"/>
            <person name="Lucas S."/>
            <person name="Copeland A."/>
            <person name="Lapidus A."/>
            <person name="Glavina del Rio T."/>
            <person name="Dalin E."/>
            <person name="Tice H."/>
            <person name="Bruce D."/>
            <person name="Goodwin L."/>
            <person name="Pitluck S."/>
            <person name="Saunders E."/>
            <person name="Brettin T."/>
            <person name="Detter J.C."/>
            <person name="Han C."/>
            <person name="Larimer F."/>
            <person name="Land M."/>
            <person name="Hauser L."/>
            <person name="Kyrpides N."/>
            <person name="Ovchinnikova G."/>
            <person name="Beliaev A.S."/>
            <person name="Richardson P."/>
        </authorList>
    </citation>
    <scope>NUCLEOTIDE SEQUENCE</scope>
    <source>
        <strain evidence="9">2CP-1</strain>
    </source>
</reference>
<dbReference type="InterPro" id="IPR001667">
    <property type="entry name" value="DDH_dom"/>
</dbReference>
<protein>
    <recommendedName>
        <fullName evidence="2">Single-stranded-DNA-specific exonuclease RecJ</fullName>
    </recommendedName>
</protein>
<dbReference type="PANTHER" id="PTHR30255:SF2">
    <property type="entry name" value="SINGLE-STRANDED-DNA-SPECIFIC EXONUCLEASE RECJ"/>
    <property type="match status" value="1"/>
</dbReference>
<evidence type="ECO:0000256" key="3">
    <source>
        <dbReference type="ARBA" id="ARBA00022722"/>
    </source>
</evidence>
<dbReference type="Pfam" id="PF17768">
    <property type="entry name" value="RecJ_OB"/>
    <property type="match status" value="1"/>
</dbReference>
<dbReference type="PANTHER" id="PTHR30255">
    <property type="entry name" value="SINGLE-STRANDED-DNA-SPECIFIC EXONUCLEASE RECJ"/>
    <property type="match status" value="1"/>
</dbReference>
<keyword evidence="4" id="KW-0378">Hydrolase</keyword>
<evidence type="ECO:0000313" key="9">
    <source>
        <dbReference type="EMBL" id="ACL64759.1"/>
    </source>
</evidence>
<dbReference type="GO" id="GO:0006281">
    <property type="term" value="P:DNA repair"/>
    <property type="evidence" value="ECO:0007669"/>
    <property type="project" value="InterPro"/>
</dbReference>
<dbReference type="Pfam" id="PF02272">
    <property type="entry name" value="DHHA1"/>
    <property type="match status" value="1"/>
</dbReference>
<dbReference type="GO" id="GO:0003676">
    <property type="term" value="F:nucleic acid binding"/>
    <property type="evidence" value="ECO:0007669"/>
    <property type="project" value="InterPro"/>
</dbReference>
<dbReference type="Pfam" id="PF01368">
    <property type="entry name" value="DHH"/>
    <property type="match status" value="1"/>
</dbReference>
<feature type="domain" description="RecJ OB" evidence="8">
    <location>
        <begin position="468"/>
        <end position="568"/>
    </location>
</feature>
<evidence type="ECO:0000313" key="10">
    <source>
        <dbReference type="Proteomes" id="UP000007089"/>
    </source>
</evidence>
<dbReference type="InterPro" id="IPR041122">
    <property type="entry name" value="RecJ_OB"/>
</dbReference>
<dbReference type="KEGG" id="acp:A2cp1_1415"/>
<evidence type="ECO:0000259" key="7">
    <source>
        <dbReference type="Pfam" id="PF02272"/>
    </source>
</evidence>
<dbReference type="InterPro" id="IPR038763">
    <property type="entry name" value="DHH_sf"/>
</dbReference>
<dbReference type="InterPro" id="IPR003156">
    <property type="entry name" value="DHHA1_dom"/>
</dbReference>
<dbReference type="Gene3D" id="3.10.310.30">
    <property type="match status" value="1"/>
</dbReference>
<comment type="similarity">
    <text evidence="1">Belongs to the RecJ family.</text>
</comment>
<dbReference type="GO" id="GO:0008409">
    <property type="term" value="F:5'-3' exonuclease activity"/>
    <property type="evidence" value="ECO:0007669"/>
    <property type="project" value="InterPro"/>
</dbReference>
<dbReference type="RefSeq" id="WP_012632716.1">
    <property type="nucleotide sequence ID" value="NC_011891.1"/>
</dbReference>
<dbReference type="GO" id="GO:0006310">
    <property type="term" value="P:DNA recombination"/>
    <property type="evidence" value="ECO:0007669"/>
    <property type="project" value="InterPro"/>
</dbReference>
<evidence type="ECO:0000256" key="2">
    <source>
        <dbReference type="ARBA" id="ARBA00019841"/>
    </source>
</evidence>
<evidence type="ECO:0000256" key="5">
    <source>
        <dbReference type="ARBA" id="ARBA00022839"/>
    </source>
</evidence>
<organism evidence="9 10">
    <name type="scientific">Anaeromyxobacter dehalogenans (strain ATCC BAA-258 / DSM 21875 / 2CP-1)</name>
    <dbReference type="NCBI Taxonomy" id="455488"/>
    <lineage>
        <taxon>Bacteria</taxon>
        <taxon>Pseudomonadati</taxon>
        <taxon>Myxococcota</taxon>
        <taxon>Myxococcia</taxon>
        <taxon>Myxococcales</taxon>
        <taxon>Cystobacterineae</taxon>
        <taxon>Anaeromyxobacteraceae</taxon>
        <taxon>Anaeromyxobacter</taxon>
    </lineage>
</organism>
<keyword evidence="10" id="KW-1185">Reference proteome</keyword>
<evidence type="ECO:0000259" key="8">
    <source>
        <dbReference type="Pfam" id="PF17768"/>
    </source>
</evidence>
<gene>
    <name evidence="9" type="ordered locus">A2cp1_1415</name>
</gene>
<evidence type="ECO:0000256" key="4">
    <source>
        <dbReference type="ARBA" id="ARBA00022801"/>
    </source>
</evidence>
<name>B8JH57_ANAD2</name>
<feature type="domain" description="DDH" evidence="6">
    <location>
        <begin position="83"/>
        <end position="241"/>
    </location>
</feature>
<accession>B8JH57</accession>
<dbReference type="InterPro" id="IPR051673">
    <property type="entry name" value="SSDNA_exonuclease_RecJ"/>
</dbReference>
<dbReference type="AlphaFoldDB" id="B8JH57"/>